<evidence type="ECO:0000259" key="6">
    <source>
        <dbReference type="PROSITE" id="PS50157"/>
    </source>
</evidence>
<dbReference type="InterPro" id="IPR036236">
    <property type="entry name" value="Znf_C2H2_sf"/>
</dbReference>
<evidence type="ECO:0000256" key="2">
    <source>
        <dbReference type="ARBA" id="ARBA00022737"/>
    </source>
</evidence>
<dbReference type="GO" id="GO:0008270">
    <property type="term" value="F:zinc ion binding"/>
    <property type="evidence" value="ECO:0007669"/>
    <property type="project" value="UniProtKB-KW"/>
</dbReference>
<dbReference type="Gene3D" id="3.30.160.60">
    <property type="entry name" value="Classic Zinc Finger"/>
    <property type="match status" value="2"/>
</dbReference>
<keyword evidence="4" id="KW-0862">Zinc</keyword>
<evidence type="ECO:0000313" key="8">
    <source>
        <dbReference type="Proteomes" id="UP001278500"/>
    </source>
</evidence>
<evidence type="ECO:0000256" key="4">
    <source>
        <dbReference type="ARBA" id="ARBA00022833"/>
    </source>
</evidence>
<evidence type="ECO:0000313" key="7">
    <source>
        <dbReference type="EMBL" id="KAK3347535.1"/>
    </source>
</evidence>
<dbReference type="EMBL" id="JAUEPP010000003">
    <property type="protein sequence ID" value="KAK3347535.1"/>
    <property type="molecule type" value="Genomic_DNA"/>
</dbReference>
<dbReference type="PANTHER" id="PTHR24409">
    <property type="entry name" value="ZINC FINGER PROTEIN 142"/>
    <property type="match status" value="1"/>
</dbReference>
<organism evidence="7 8">
    <name type="scientific">Neurospora tetraspora</name>
    <dbReference type="NCBI Taxonomy" id="94610"/>
    <lineage>
        <taxon>Eukaryota</taxon>
        <taxon>Fungi</taxon>
        <taxon>Dikarya</taxon>
        <taxon>Ascomycota</taxon>
        <taxon>Pezizomycotina</taxon>
        <taxon>Sordariomycetes</taxon>
        <taxon>Sordariomycetidae</taxon>
        <taxon>Sordariales</taxon>
        <taxon>Sordariaceae</taxon>
        <taxon>Neurospora</taxon>
    </lineage>
</organism>
<dbReference type="GO" id="GO:0000981">
    <property type="term" value="F:DNA-binding transcription factor activity, RNA polymerase II-specific"/>
    <property type="evidence" value="ECO:0007669"/>
    <property type="project" value="TreeGrafter"/>
</dbReference>
<proteinExistence type="predicted"/>
<reference evidence="7" key="2">
    <citation type="submission" date="2023-06" db="EMBL/GenBank/DDBJ databases">
        <authorList>
            <consortium name="Lawrence Berkeley National Laboratory"/>
            <person name="Haridas S."/>
            <person name="Hensen N."/>
            <person name="Bonometti L."/>
            <person name="Westerberg I."/>
            <person name="Brannstrom I.O."/>
            <person name="Guillou S."/>
            <person name="Cros-Aarteil S."/>
            <person name="Calhoun S."/>
            <person name="Kuo A."/>
            <person name="Mondo S."/>
            <person name="Pangilinan J."/>
            <person name="Riley R."/>
            <person name="Labutti K."/>
            <person name="Andreopoulos B."/>
            <person name="Lipzen A."/>
            <person name="Chen C."/>
            <person name="Yanf M."/>
            <person name="Daum C."/>
            <person name="Ng V."/>
            <person name="Clum A."/>
            <person name="Steindorff A."/>
            <person name="Ohm R."/>
            <person name="Martin F."/>
            <person name="Silar P."/>
            <person name="Natvig D."/>
            <person name="Lalanne C."/>
            <person name="Gautier V."/>
            <person name="Ament-Velasquez S.L."/>
            <person name="Kruys A."/>
            <person name="Hutchinson M.I."/>
            <person name="Powell A.J."/>
            <person name="Barry K."/>
            <person name="Miller A.N."/>
            <person name="Grigoriev I.V."/>
            <person name="Debuchy R."/>
            <person name="Gladieux P."/>
            <person name="Thoren M.H."/>
            <person name="Johannesson H."/>
        </authorList>
    </citation>
    <scope>NUCLEOTIDE SEQUENCE</scope>
    <source>
        <strain evidence="7">CBS 560.94</strain>
    </source>
</reference>
<keyword evidence="1" id="KW-0479">Metal-binding</keyword>
<dbReference type="PROSITE" id="PS00028">
    <property type="entry name" value="ZINC_FINGER_C2H2_1"/>
    <property type="match status" value="4"/>
</dbReference>
<evidence type="ECO:0000256" key="5">
    <source>
        <dbReference type="PROSITE-ProRule" id="PRU00042"/>
    </source>
</evidence>
<evidence type="ECO:0000256" key="1">
    <source>
        <dbReference type="ARBA" id="ARBA00022723"/>
    </source>
</evidence>
<dbReference type="GO" id="GO:0005634">
    <property type="term" value="C:nucleus"/>
    <property type="evidence" value="ECO:0007669"/>
    <property type="project" value="TreeGrafter"/>
</dbReference>
<dbReference type="GO" id="GO:0000977">
    <property type="term" value="F:RNA polymerase II transcription regulatory region sequence-specific DNA binding"/>
    <property type="evidence" value="ECO:0007669"/>
    <property type="project" value="TreeGrafter"/>
</dbReference>
<sequence length="261" mass="29926">MVYLCYTCDQSFYDEEDLQDHLDDYDHAAAHDYVRYGCDTCLATFNSDAARWQHMNAKGHVGHECRVCDNQYRSEKELINHEVEYHNYCADCDKSFQNTNNIKQHLNSRIHRGQNIDCPFCRNCFTTVAGLTTHLETSGCRSAPSLNRDSIFQINLIGWHGGESKPNRYSCTDGAWNGSGWACGLCSNRVCRSRADLDKHLNSPAHYTVLYHCPNRNCSSEFKTLASIISHLESESCSFMRFDAVQQRMKQVVTSKNMIEF</sequence>
<dbReference type="PANTHER" id="PTHR24409:SF356">
    <property type="entry name" value="C2H2 FINGER DOMAIN TRANSCRIPTION FACTOR (EUROFUNG)"/>
    <property type="match status" value="1"/>
</dbReference>
<protein>
    <recommendedName>
        <fullName evidence="6">C2H2-type domain-containing protein</fullName>
    </recommendedName>
</protein>
<dbReference type="Proteomes" id="UP001278500">
    <property type="component" value="Unassembled WGS sequence"/>
</dbReference>
<gene>
    <name evidence="7" type="ORF">B0H65DRAFT_587494</name>
</gene>
<comment type="caution">
    <text evidence="7">The sequence shown here is derived from an EMBL/GenBank/DDBJ whole genome shotgun (WGS) entry which is preliminary data.</text>
</comment>
<accession>A0AAE0JGQ8</accession>
<feature type="domain" description="C2H2-type" evidence="6">
    <location>
        <begin position="3"/>
        <end position="32"/>
    </location>
</feature>
<dbReference type="SMART" id="SM00355">
    <property type="entry name" value="ZnF_C2H2"/>
    <property type="match status" value="7"/>
</dbReference>
<keyword evidence="2" id="KW-0677">Repeat</keyword>
<feature type="domain" description="C2H2-type" evidence="6">
    <location>
        <begin position="87"/>
        <end position="116"/>
    </location>
</feature>
<dbReference type="Pfam" id="PF12874">
    <property type="entry name" value="zf-met"/>
    <property type="match status" value="2"/>
</dbReference>
<name>A0AAE0JGQ8_9PEZI</name>
<dbReference type="AlphaFoldDB" id="A0AAE0JGQ8"/>
<dbReference type="SUPFAM" id="SSF57667">
    <property type="entry name" value="beta-beta-alpha zinc fingers"/>
    <property type="match status" value="1"/>
</dbReference>
<dbReference type="GeneID" id="87868133"/>
<evidence type="ECO:0000256" key="3">
    <source>
        <dbReference type="ARBA" id="ARBA00022771"/>
    </source>
</evidence>
<dbReference type="InterPro" id="IPR022755">
    <property type="entry name" value="Znf_C2H2_jaz"/>
</dbReference>
<dbReference type="InterPro" id="IPR013087">
    <property type="entry name" value="Znf_C2H2_type"/>
</dbReference>
<keyword evidence="8" id="KW-1185">Reference proteome</keyword>
<keyword evidence="3 5" id="KW-0863">Zinc-finger</keyword>
<reference evidence="7" key="1">
    <citation type="journal article" date="2023" name="Mol. Phylogenet. Evol.">
        <title>Genome-scale phylogeny and comparative genomics of the fungal order Sordariales.</title>
        <authorList>
            <person name="Hensen N."/>
            <person name="Bonometti L."/>
            <person name="Westerberg I."/>
            <person name="Brannstrom I.O."/>
            <person name="Guillou S."/>
            <person name="Cros-Aarteil S."/>
            <person name="Calhoun S."/>
            <person name="Haridas S."/>
            <person name="Kuo A."/>
            <person name="Mondo S."/>
            <person name="Pangilinan J."/>
            <person name="Riley R."/>
            <person name="LaButti K."/>
            <person name="Andreopoulos B."/>
            <person name="Lipzen A."/>
            <person name="Chen C."/>
            <person name="Yan M."/>
            <person name="Daum C."/>
            <person name="Ng V."/>
            <person name="Clum A."/>
            <person name="Steindorff A."/>
            <person name="Ohm R.A."/>
            <person name="Martin F."/>
            <person name="Silar P."/>
            <person name="Natvig D.O."/>
            <person name="Lalanne C."/>
            <person name="Gautier V."/>
            <person name="Ament-Velasquez S.L."/>
            <person name="Kruys A."/>
            <person name="Hutchinson M.I."/>
            <person name="Powell A.J."/>
            <person name="Barry K."/>
            <person name="Miller A.N."/>
            <person name="Grigoriev I.V."/>
            <person name="Debuchy R."/>
            <person name="Gladieux P."/>
            <person name="Hiltunen Thoren M."/>
            <person name="Johannesson H."/>
        </authorList>
    </citation>
    <scope>NUCLEOTIDE SEQUENCE</scope>
    <source>
        <strain evidence="7">CBS 560.94</strain>
    </source>
</reference>
<dbReference type="RefSeq" id="XP_062682617.1">
    <property type="nucleotide sequence ID" value="XM_062830979.1"/>
</dbReference>
<dbReference type="Pfam" id="PF12171">
    <property type="entry name" value="zf-C2H2_jaz"/>
    <property type="match status" value="1"/>
</dbReference>
<dbReference type="PROSITE" id="PS50157">
    <property type="entry name" value="ZINC_FINGER_C2H2_2"/>
    <property type="match status" value="2"/>
</dbReference>